<proteinExistence type="predicted"/>
<gene>
    <name evidence="6" type="ORF">ACFFNY_13685</name>
</gene>
<keyword evidence="2" id="KW-0238">DNA-binding</keyword>
<dbReference type="Gene3D" id="1.10.10.60">
    <property type="entry name" value="Homeodomain-like"/>
    <property type="match status" value="2"/>
</dbReference>
<dbReference type="SUPFAM" id="SSF51215">
    <property type="entry name" value="Regulatory protein AraC"/>
    <property type="match status" value="1"/>
</dbReference>
<dbReference type="Proteomes" id="UP001589619">
    <property type="component" value="Unassembled WGS sequence"/>
</dbReference>
<dbReference type="Gene3D" id="3.40.50.1980">
    <property type="entry name" value="Nitrogenase molybdenum iron protein domain"/>
    <property type="match status" value="2"/>
</dbReference>
<dbReference type="Pfam" id="PF02311">
    <property type="entry name" value="AraC_binding"/>
    <property type="match status" value="1"/>
</dbReference>
<dbReference type="InterPro" id="IPR037923">
    <property type="entry name" value="HTH-like"/>
</dbReference>
<evidence type="ECO:0000256" key="1">
    <source>
        <dbReference type="ARBA" id="ARBA00023015"/>
    </source>
</evidence>
<dbReference type="InterPro" id="IPR002491">
    <property type="entry name" value="ABC_transptr_periplasmic_BD"/>
</dbReference>
<organism evidence="6 7">
    <name type="scientific">Paenibacillus hodogayensis</name>
    <dbReference type="NCBI Taxonomy" id="279208"/>
    <lineage>
        <taxon>Bacteria</taxon>
        <taxon>Bacillati</taxon>
        <taxon>Bacillota</taxon>
        <taxon>Bacilli</taxon>
        <taxon>Bacillales</taxon>
        <taxon>Paenibacillaceae</taxon>
        <taxon>Paenibacillus</taxon>
    </lineage>
</organism>
<sequence>MNDTPRIGMRLEEMALSFDRIHFRRLEADMYGKLPSPRAYRLLLVTDGEGKCILDGRMIPVRRGSCCLLPPDSYAAGGLSAPDGLIWYEMEFRAYPSEQKEAHAARGTGSRAGIVYSDISVRALAQAVHLAKRLYTEHDRPERLEKFRMNIVFQELVYRLLRDQSSTPVRNAGEAMTLITDYMERNFGENLSRDKMAERAGMNVEYFSRLFKKETGKGFLEYLTEIRIRYAKRELIRGQASVKTIAETAGYGEQYYFSRKFKQAVAMSPSEYRLKQRERVVCLFGPYLDPMLASGVIPCAAMVNRSHPLAAGLSASVRLGQEEMEMNERNIARLLRMEPDLILCSTYIDPKLESQLSRIAPSVAVAYKQEWRSVLREIARICGKAGEAENAIREYERSSAAAARRLEETIGGQTVALIRVHADQVRLYGGSPLSFTAPVLYGDLRLNAPRLVWEQAWNEHWIAVSAPLLKKLDANRLLLVVDPDSGEQAQALLNSPEWKQLAERRDTSVHKADYHTWMSTGVMMNNRKIEEILRLLSPKDVTKIL</sequence>
<evidence type="ECO:0000313" key="7">
    <source>
        <dbReference type="Proteomes" id="UP001589619"/>
    </source>
</evidence>
<keyword evidence="1" id="KW-0805">Transcription regulation</keyword>
<dbReference type="InterPro" id="IPR018062">
    <property type="entry name" value="HTH_AraC-typ_CS"/>
</dbReference>
<dbReference type="PROSITE" id="PS01124">
    <property type="entry name" value="HTH_ARAC_FAMILY_2"/>
    <property type="match status" value="1"/>
</dbReference>
<dbReference type="SUPFAM" id="SSF53807">
    <property type="entry name" value="Helical backbone' metal receptor"/>
    <property type="match status" value="1"/>
</dbReference>
<dbReference type="RefSeq" id="WP_344903753.1">
    <property type="nucleotide sequence ID" value="NZ_BAAAYO010000001.1"/>
</dbReference>
<dbReference type="SUPFAM" id="SSF46689">
    <property type="entry name" value="Homeodomain-like"/>
    <property type="match status" value="2"/>
</dbReference>
<evidence type="ECO:0000259" key="4">
    <source>
        <dbReference type="PROSITE" id="PS01124"/>
    </source>
</evidence>
<dbReference type="InterPro" id="IPR003313">
    <property type="entry name" value="AraC-bd"/>
</dbReference>
<dbReference type="PROSITE" id="PS50983">
    <property type="entry name" value="FE_B12_PBP"/>
    <property type="match status" value="1"/>
</dbReference>
<dbReference type="PANTHER" id="PTHR43280:SF2">
    <property type="entry name" value="HTH-TYPE TRANSCRIPTIONAL REGULATOR EXSA"/>
    <property type="match status" value="1"/>
</dbReference>
<feature type="domain" description="Fe/B12 periplasmic-binding" evidence="5">
    <location>
        <begin position="279"/>
        <end position="540"/>
    </location>
</feature>
<reference evidence="6 7" key="1">
    <citation type="submission" date="2024-09" db="EMBL/GenBank/DDBJ databases">
        <authorList>
            <person name="Sun Q."/>
            <person name="Mori K."/>
        </authorList>
    </citation>
    <scope>NUCLEOTIDE SEQUENCE [LARGE SCALE GENOMIC DNA]</scope>
    <source>
        <strain evidence="6 7">JCM 12520</strain>
    </source>
</reference>
<evidence type="ECO:0000256" key="3">
    <source>
        <dbReference type="ARBA" id="ARBA00023163"/>
    </source>
</evidence>
<dbReference type="InterPro" id="IPR009057">
    <property type="entry name" value="Homeodomain-like_sf"/>
</dbReference>
<dbReference type="PANTHER" id="PTHR43280">
    <property type="entry name" value="ARAC-FAMILY TRANSCRIPTIONAL REGULATOR"/>
    <property type="match status" value="1"/>
</dbReference>
<dbReference type="Pfam" id="PF01497">
    <property type="entry name" value="Peripla_BP_2"/>
    <property type="match status" value="1"/>
</dbReference>
<name>A0ABV5VWG7_9BACL</name>
<dbReference type="SMART" id="SM00342">
    <property type="entry name" value="HTH_ARAC"/>
    <property type="match status" value="1"/>
</dbReference>
<keyword evidence="3" id="KW-0804">Transcription</keyword>
<accession>A0ABV5VWG7</accession>
<keyword evidence="7" id="KW-1185">Reference proteome</keyword>
<evidence type="ECO:0000256" key="2">
    <source>
        <dbReference type="ARBA" id="ARBA00023125"/>
    </source>
</evidence>
<evidence type="ECO:0000259" key="5">
    <source>
        <dbReference type="PROSITE" id="PS50983"/>
    </source>
</evidence>
<dbReference type="Pfam" id="PF12833">
    <property type="entry name" value="HTH_18"/>
    <property type="match status" value="1"/>
</dbReference>
<protein>
    <submittedName>
        <fullName evidence="6">Helix-turn-helix domain-containing protein</fullName>
    </submittedName>
</protein>
<dbReference type="PROSITE" id="PS00041">
    <property type="entry name" value="HTH_ARAC_FAMILY_1"/>
    <property type="match status" value="1"/>
</dbReference>
<comment type="caution">
    <text evidence="6">The sequence shown here is derived from an EMBL/GenBank/DDBJ whole genome shotgun (WGS) entry which is preliminary data.</text>
</comment>
<dbReference type="InterPro" id="IPR018060">
    <property type="entry name" value="HTH_AraC"/>
</dbReference>
<dbReference type="EMBL" id="JBHMAG010000012">
    <property type="protein sequence ID" value="MFB9752613.1"/>
    <property type="molecule type" value="Genomic_DNA"/>
</dbReference>
<evidence type="ECO:0000313" key="6">
    <source>
        <dbReference type="EMBL" id="MFB9752613.1"/>
    </source>
</evidence>
<feature type="domain" description="HTH araC/xylS-type" evidence="4">
    <location>
        <begin position="177"/>
        <end position="275"/>
    </location>
</feature>